<proteinExistence type="predicted"/>
<accession>A0A1G9KPS8</accession>
<dbReference type="RefSeq" id="WP_143022253.1">
    <property type="nucleotide sequence ID" value="NZ_FNFB01000023.1"/>
</dbReference>
<name>A0A1G9KPS8_9ACTN</name>
<reference evidence="1 2" key="1">
    <citation type="submission" date="2016-10" db="EMBL/GenBank/DDBJ databases">
        <authorList>
            <person name="de Groot N.N."/>
        </authorList>
    </citation>
    <scope>NUCLEOTIDE SEQUENCE [LARGE SCALE GENOMIC DNA]</scope>
    <source>
        <strain evidence="1 2">CGMCC 4.5681</strain>
    </source>
</reference>
<evidence type="ECO:0000313" key="1">
    <source>
        <dbReference type="EMBL" id="SDL51596.1"/>
    </source>
</evidence>
<gene>
    <name evidence="1" type="ORF">SAMN05421874_12318</name>
</gene>
<dbReference type="OrthoDB" id="3540741at2"/>
<dbReference type="STRING" id="683260.SAMN05421874_12318"/>
<dbReference type="EMBL" id="FNFB01000023">
    <property type="protein sequence ID" value="SDL51596.1"/>
    <property type="molecule type" value="Genomic_DNA"/>
</dbReference>
<sequence length="239" mass="25202">MPKFRDMLEYAAEIAPVIGAAHVNVHAAAARAVAELSEASDVHPGLLSDLRFVLPLRPLSRRDLAAVLRYGDPAEHAAAAGEHLREGTLTEDAGGLLLLTAKGAEFVRRLYELHETAAGQVWPGDDLPGLAALVGRVLDAAERLPGGALDVVAPPYEPDGAGPGLLLFNRLAVLRYHRADAHAAAWTAAGLSASEIVGLADGPLRSRIEAETNRLAGQPYGVLNADERAALYEGLLRLV</sequence>
<keyword evidence="2" id="KW-1185">Reference proteome</keyword>
<dbReference type="AlphaFoldDB" id="A0A1G9KPS8"/>
<dbReference type="Proteomes" id="UP000198683">
    <property type="component" value="Unassembled WGS sequence"/>
</dbReference>
<organism evidence="1 2">
    <name type="scientific">Nonomuraea maritima</name>
    <dbReference type="NCBI Taxonomy" id="683260"/>
    <lineage>
        <taxon>Bacteria</taxon>
        <taxon>Bacillati</taxon>
        <taxon>Actinomycetota</taxon>
        <taxon>Actinomycetes</taxon>
        <taxon>Streptosporangiales</taxon>
        <taxon>Streptosporangiaceae</taxon>
        <taxon>Nonomuraea</taxon>
    </lineage>
</organism>
<protein>
    <submittedName>
        <fullName evidence="1">Uncharacterized protein</fullName>
    </submittedName>
</protein>
<evidence type="ECO:0000313" key="2">
    <source>
        <dbReference type="Proteomes" id="UP000198683"/>
    </source>
</evidence>